<protein>
    <submittedName>
        <fullName evidence="2">Uncharacterized protein</fullName>
    </submittedName>
</protein>
<reference evidence="3" key="1">
    <citation type="submission" date="2017-01" db="EMBL/GenBank/DDBJ databases">
        <authorList>
            <person name="Varghese N."/>
            <person name="Submissions S."/>
        </authorList>
    </citation>
    <scope>NUCLEOTIDE SEQUENCE [LARGE SCALE GENOMIC DNA]</scope>
    <source>
        <strain evidence="3">DSM 21054</strain>
    </source>
</reference>
<sequence>MPRLLLLFVPLAFLFGFFIAIMAEQRKGIARLLVAVTIIFLFLAMTLALMPEIKTFVWLSNFVLIVSWLACFATIIKYYRANSSEPLKAWLVVIALIAVVSTFTLANDNVQKNIKWMFCSYVECNDEVARLVDVNIELVNANKDSTSVLQKGEKYNLVMSDSFYYETGRLMKVMPTSRALEKDSVARITLAVWRNNKKIRSLNEYITRADRELDEYKQFESLNDIRYDSLGDWKRVYNKAIDDEFQGDELGRDGLKFELTLPQDSPLSGAYDMRLDIVFSSKKRLSSVRQIHIK</sequence>
<organism evidence="2 3">
    <name type="scientific">Filimonas lacunae</name>
    <dbReference type="NCBI Taxonomy" id="477680"/>
    <lineage>
        <taxon>Bacteria</taxon>
        <taxon>Pseudomonadati</taxon>
        <taxon>Bacteroidota</taxon>
        <taxon>Chitinophagia</taxon>
        <taxon>Chitinophagales</taxon>
        <taxon>Chitinophagaceae</taxon>
        <taxon>Filimonas</taxon>
    </lineage>
</organism>
<feature type="transmembrane region" description="Helical" evidence="1">
    <location>
        <begin position="30"/>
        <end position="50"/>
    </location>
</feature>
<dbReference type="OrthoDB" id="648476at2"/>
<feature type="transmembrane region" description="Helical" evidence="1">
    <location>
        <begin position="87"/>
        <end position="106"/>
    </location>
</feature>
<keyword evidence="1" id="KW-0812">Transmembrane</keyword>
<feature type="transmembrane region" description="Helical" evidence="1">
    <location>
        <begin position="6"/>
        <end position="23"/>
    </location>
</feature>
<dbReference type="RefSeq" id="WP_144264214.1">
    <property type="nucleotide sequence ID" value="NZ_AP017422.1"/>
</dbReference>
<keyword evidence="1" id="KW-1133">Transmembrane helix</keyword>
<keyword evidence="3" id="KW-1185">Reference proteome</keyword>
<dbReference type="AlphaFoldDB" id="A0A1N7RHY9"/>
<evidence type="ECO:0000313" key="3">
    <source>
        <dbReference type="Proteomes" id="UP000186917"/>
    </source>
</evidence>
<keyword evidence="1" id="KW-0472">Membrane</keyword>
<feature type="transmembrane region" description="Helical" evidence="1">
    <location>
        <begin position="56"/>
        <end position="75"/>
    </location>
</feature>
<dbReference type="STRING" id="477680.SAMN05421788_11819"/>
<evidence type="ECO:0000256" key="1">
    <source>
        <dbReference type="SAM" id="Phobius"/>
    </source>
</evidence>
<evidence type="ECO:0000313" key="2">
    <source>
        <dbReference type="EMBL" id="SIT34652.1"/>
    </source>
</evidence>
<gene>
    <name evidence="2" type="ORF">SAMN05421788_11819</name>
</gene>
<dbReference type="EMBL" id="FTOR01000018">
    <property type="protein sequence ID" value="SIT34652.1"/>
    <property type="molecule type" value="Genomic_DNA"/>
</dbReference>
<accession>A0A1N7RHY9</accession>
<name>A0A1N7RHY9_9BACT</name>
<dbReference type="Proteomes" id="UP000186917">
    <property type="component" value="Unassembled WGS sequence"/>
</dbReference>
<proteinExistence type="predicted"/>